<accession>A0A0V0GWX8</accession>
<feature type="non-terminal residue" evidence="1">
    <location>
        <position position="136"/>
    </location>
</feature>
<protein>
    <submittedName>
        <fullName evidence="1">Putative ovule protein</fullName>
    </submittedName>
</protein>
<organism evidence="1">
    <name type="scientific">Solanum chacoense</name>
    <name type="common">Chaco potato</name>
    <dbReference type="NCBI Taxonomy" id="4108"/>
    <lineage>
        <taxon>Eukaryota</taxon>
        <taxon>Viridiplantae</taxon>
        <taxon>Streptophyta</taxon>
        <taxon>Embryophyta</taxon>
        <taxon>Tracheophyta</taxon>
        <taxon>Spermatophyta</taxon>
        <taxon>Magnoliopsida</taxon>
        <taxon>eudicotyledons</taxon>
        <taxon>Gunneridae</taxon>
        <taxon>Pentapetalae</taxon>
        <taxon>asterids</taxon>
        <taxon>lamiids</taxon>
        <taxon>Solanales</taxon>
        <taxon>Solanaceae</taxon>
        <taxon>Solanoideae</taxon>
        <taxon>Solaneae</taxon>
        <taxon>Solanum</taxon>
    </lineage>
</organism>
<name>A0A0V0GWX8_SOLCH</name>
<dbReference type="EMBL" id="GEDG01029370">
    <property type="protein sequence ID" value="JAP12590.1"/>
    <property type="molecule type" value="Transcribed_RNA"/>
</dbReference>
<dbReference type="AlphaFoldDB" id="A0A0V0GWX8"/>
<evidence type="ECO:0000313" key="1">
    <source>
        <dbReference type="EMBL" id="JAP12590.1"/>
    </source>
</evidence>
<reference evidence="1" key="1">
    <citation type="submission" date="2015-12" db="EMBL/GenBank/DDBJ databases">
        <title>Gene expression during late stages of embryo sac development: a critical building block for successful pollen-pistil interactions.</title>
        <authorList>
            <person name="Liu Y."/>
            <person name="Joly V."/>
            <person name="Sabar M."/>
            <person name="Matton D.P."/>
        </authorList>
    </citation>
    <scope>NUCLEOTIDE SEQUENCE</scope>
</reference>
<sequence length="136" mass="15521">MEIGKENGGETEKLASNSLVVLLKDIVNLLVFVKSLNDSCLLYCTVEDMEEFEYELTLELAFVSAFCHVYYSFISEGWNDKMCRISNEIHDLVQSLCPGYGGVYCLYDLKNHDIPRLRKRIKCYTGSHSCAESCDH</sequence>
<proteinExistence type="predicted"/>